<feature type="domain" description="Luciferase" evidence="3">
    <location>
        <begin position="192"/>
        <end position="259"/>
    </location>
</feature>
<evidence type="ECO:0000259" key="3">
    <source>
        <dbReference type="Pfam" id="PF17648"/>
    </source>
</evidence>
<dbReference type="Pfam" id="PF17648">
    <property type="entry name" value="Luciferase"/>
    <property type="match status" value="1"/>
</dbReference>
<gene>
    <name evidence="4" type="ORF">B0A52_04381</name>
</gene>
<dbReference type="InterPro" id="IPR048273">
    <property type="entry name" value="Luciferase"/>
</dbReference>
<organism evidence="4 5">
    <name type="scientific">Exophiala mesophila</name>
    <name type="common">Black yeast-like fungus</name>
    <dbReference type="NCBI Taxonomy" id="212818"/>
    <lineage>
        <taxon>Eukaryota</taxon>
        <taxon>Fungi</taxon>
        <taxon>Dikarya</taxon>
        <taxon>Ascomycota</taxon>
        <taxon>Pezizomycotina</taxon>
        <taxon>Eurotiomycetes</taxon>
        <taxon>Chaetothyriomycetidae</taxon>
        <taxon>Chaetothyriales</taxon>
        <taxon>Herpotrichiellaceae</taxon>
        <taxon>Exophiala</taxon>
    </lineage>
</organism>
<dbReference type="InterPro" id="IPR040841">
    <property type="entry name" value="Luciferase_dom"/>
</dbReference>
<dbReference type="AlphaFoldDB" id="A0A438N8S3"/>
<sequence length="562" mass="63312">MDKSLNFLSSFLAQAGRDTNWTKAATLVALPATGYFTARFIEEYQGWLKMGRGGLPYNLFGYFLNLWLTFRYGRRDTMGMDLYERPDHYSPNWNKATKQEQINAQKSWLPTPLSVRPGPRSRAIHYCAPQREKNAGEYLDPELKKAYLQAFEDLVADNSDVVEWRTSVLERRGKAMFLKDAYDLPNPLAYARRELAHMHDSDISGHILLSLGDAKEVLSKGWGERHRVAGTIAPLGYMIIYQPRNMDEVEVFLNILKAALAYGRKTPNRNTLNQRASRARKQEYITSLENKIREHEQRGVHATAEVQNAARQVAEENHMLKDELAVLREHVRCLEEALTRQGVVEILNDEGHVEGIVKGDQGGRVVWRAPSPNSGGLKKRQVHHYQYPGAVKPESADDSNQYPSPPDEQIYKESQHERKRRRTSHDMSSFDEQEAASILLSTATTPVTYEDSSSAVSSYHSGSSQHHANDPWRPQQSMSSSRLESSQRHPSSHPQQGRTSPNSTPCEEAALIIASMRGMHTAGMDGAAAQIMNDLGCDTGDRSQRCKVDNVRLFGIMAGESS</sequence>
<dbReference type="VEuPathDB" id="FungiDB:PV10_02200"/>
<dbReference type="Gene3D" id="1.20.5.170">
    <property type="match status" value="1"/>
</dbReference>
<evidence type="ECO:0000256" key="2">
    <source>
        <dbReference type="SAM" id="MobiDB-lite"/>
    </source>
</evidence>
<feature type="coiled-coil region" evidence="1">
    <location>
        <begin position="278"/>
        <end position="337"/>
    </location>
</feature>
<dbReference type="InterPro" id="IPR046347">
    <property type="entry name" value="bZIP_sf"/>
</dbReference>
<keyword evidence="1" id="KW-0175">Coiled coil</keyword>
<dbReference type="PANTHER" id="PTHR38695">
    <property type="entry name" value="AMINO ACID PERMEASE_ SLC12A DOMAIN-CONTAINING PROTEIN"/>
    <property type="match status" value="1"/>
</dbReference>
<accession>A0A438N8S3</accession>
<name>A0A438N8S3_EXOME</name>
<evidence type="ECO:0000256" key="1">
    <source>
        <dbReference type="SAM" id="Coils"/>
    </source>
</evidence>
<dbReference type="OrthoDB" id="4505928at2759"/>
<feature type="region of interest" description="Disordered" evidence="2">
    <location>
        <begin position="453"/>
        <end position="504"/>
    </location>
</feature>
<comment type="caution">
    <text evidence="4">The sequence shown here is derived from an EMBL/GenBank/DDBJ whole genome shotgun (WGS) entry which is preliminary data.</text>
</comment>
<dbReference type="EMBL" id="NAJM01000013">
    <property type="protein sequence ID" value="RVX72177.1"/>
    <property type="molecule type" value="Genomic_DNA"/>
</dbReference>
<dbReference type="CDD" id="cd14688">
    <property type="entry name" value="bZIP_YAP"/>
    <property type="match status" value="1"/>
</dbReference>
<dbReference type="PANTHER" id="PTHR38695:SF1">
    <property type="entry name" value="AMINO ACID PERMEASE_ SLC12A DOMAIN-CONTAINING PROTEIN"/>
    <property type="match status" value="1"/>
</dbReference>
<reference evidence="4 5" key="1">
    <citation type="submission" date="2017-03" db="EMBL/GenBank/DDBJ databases">
        <title>Genomes of endolithic fungi from Antarctica.</title>
        <authorList>
            <person name="Coleine C."/>
            <person name="Masonjones S."/>
            <person name="Stajich J.E."/>
        </authorList>
    </citation>
    <scope>NUCLEOTIDE SEQUENCE [LARGE SCALE GENOMIC DNA]</scope>
    <source>
        <strain evidence="4 5">CCFEE 6314</strain>
    </source>
</reference>
<feature type="region of interest" description="Disordered" evidence="2">
    <location>
        <begin position="390"/>
        <end position="432"/>
    </location>
</feature>
<evidence type="ECO:0000313" key="4">
    <source>
        <dbReference type="EMBL" id="RVX72177.1"/>
    </source>
</evidence>
<protein>
    <recommendedName>
        <fullName evidence="3">Luciferase domain-containing protein</fullName>
    </recommendedName>
</protein>
<dbReference type="SUPFAM" id="SSF57959">
    <property type="entry name" value="Leucine zipper domain"/>
    <property type="match status" value="1"/>
</dbReference>
<feature type="compositionally biased region" description="Low complexity" evidence="2">
    <location>
        <begin position="453"/>
        <end position="466"/>
    </location>
</feature>
<feature type="compositionally biased region" description="Low complexity" evidence="2">
    <location>
        <begin position="475"/>
        <end position="496"/>
    </location>
</feature>
<evidence type="ECO:0000313" key="5">
    <source>
        <dbReference type="Proteomes" id="UP000288859"/>
    </source>
</evidence>
<dbReference type="GO" id="GO:0003700">
    <property type="term" value="F:DNA-binding transcription factor activity"/>
    <property type="evidence" value="ECO:0007669"/>
    <property type="project" value="InterPro"/>
</dbReference>
<dbReference type="Proteomes" id="UP000288859">
    <property type="component" value="Unassembled WGS sequence"/>
</dbReference>
<proteinExistence type="predicted"/>